<keyword evidence="1" id="KW-0732">Signal</keyword>
<dbReference type="OrthoDB" id="5322521at2759"/>
<evidence type="ECO:0000313" key="2">
    <source>
        <dbReference type="EMBL" id="GIJ91956.1"/>
    </source>
</evidence>
<evidence type="ECO:0008006" key="4">
    <source>
        <dbReference type="Google" id="ProtNLM"/>
    </source>
</evidence>
<organism evidence="2 3">
    <name type="scientific">Aspergillus pseudoviridinutans</name>
    <dbReference type="NCBI Taxonomy" id="1517512"/>
    <lineage>
        <taxon>Eukaryota</taxon>
        <taxon>Fungi</taxon>
        <taxon>Dikarya</taxon>
        <taxon>Ascomycota</taxon>
        <taxon>Pezizomycotina</taxon>
        <taxon>Eurotiomycetes</taxon>
        <taxon>Eurotiomycetidae</taxon>
        <taxon>Eurotiales</taxon>
        <taxon>Aspergillaceae</taxon>
        <taxon>Aspergillus</taxon>
        <taxon>Aspergillus subgen. Fumigati</taxon>
    </lineage>
</organism>
<reference evidence="2 3" key="1">
    <citation type="submission" date="2018-10" db="EMBL/GenBank/DDBJ databases">
        <title>Pan-genome distribution and transcriptional activeness of fungal secondary metabolism genes in Aspergillus section Fumigati.</title>
        <authorList>
            <person name="Takahashi H."/>
            <person name="Umemura M."/>
            <person name="Ninomiya A."/>
            <person name="Kusuya Y."/>
            <person name="Urayama S."/>
            <person name="Shimizu M."/>
            <person name="Watanabe A."/>
            <person name="Kamei K."/>
            <person name="Yaguchi T."/>
            <person name="Hagiwara D."/>
        </authorList>
    </citation>
    <scope>NUCLEOTIDE SEQUENCE [LARGE SCALE GENOMIC DNA]</scope>
    <source>
        <strain evidence="2 3">IFM 55266</strain>
    </source>
</reference>
<dbReference type="CDD" id="cd00081">
    <property type="entry name" value="Hint"/>
    <property type="match status" value="1"/>
</dbReference>
<feature type="chain" id="PRO_5040449718" description="Hint domain-containing protein" evidence="1">
    <location>
        <begin position="26"/>
        <end position="259"/>
    </location>
</feature>
<dbReference type="RefSeq" id="XP_043162702.1">
    <property type="nucleotide sequence ID" value="XM_043306767.1"/>
</dbReference>
<feature type="signal peptide" evidence="1">
    <location>
        <begin position="1"/>
        <end position="25"/>
    </location>
</feature>
<dbReference type="InterPro" id="IPR036844">
    <property type="entry name" value="Hint_dom_sf"/>
</dbReference>
<name>A0A9P3BQP4_9EURO</name>
<dbReference type="Proteomes" id="UP001043456">
    <property type="component" value="Unassembled WGS sequence"/>
</dbReference>
<gene>
    <name evidence="2" type="ORF">Asppvi_010931</name>
</gene>
<sequence>MKLQQNFQSHVVLLLLMLLVRGHLASAGAACFPACMVACCECAGGPAAFAGPLGIAVGFTGCTGICMVACATLVWAPPACFANDTLITMFAPNGTLYTNSITAVHAGDEVLTLVNGQLTTTRVVRNLRSSGTYDFMEFEVQSDGVMSTLKVTPQHGLLILDQQGQMRFSFASDVNIGARIPSRNASPWTVSRIKYVSGSEKYTLETTDGSILASDVLVSTICEEEISTGLKMEEIMHDWKSRHQYSFDTTATSGTQIKG</sequence>
<protein>
    <recommendedName>
        <fullName evidence="4">Hint domain-containing protein</fullName>
    </recommendedName>
</protein>
<evidence type="ECO:0000313" key="3">
    <source>
        <dbReference type="Proteomes" id="UP001043456"/>
    </source>
</evidence>
<accession>A0A9P3BQP4</accession>
<keyword evidence="3" id="KW-1185">Reference proteome</keyword>
<evidence type="ECO:0000256" key="1">
    <source>
        <dbReference type="SAM" id="SignalP"/>
    </source>
</evidence>
<dbReference type="Gene3D" id="2.170.16.10">
    <property type="entry name" value="Hedgehog/Intein (Hint) domain"/>
    <property type="match status" value="1"/>
</dbReference>
<dbReference type="AlphaFoldDB" id="A0A9P3BQP4"/>
<proteinExistence type="predicted"/>
<dbReference type="EMBL" id="BHVY01000009">
    <property type="protein sequence ID" value="GIJ91956.1"/>
    <property type="molecule type" value="Genomic_DNA"/>
</dbReference>
<dbReference type="SUPFAM" id="SSF51294">
    <property type="entry name" value="Hedgehog/intein (Hint) domain"/>
    <property type="match status" value="1"/>
</dbReference>
<comment type="caution">
    <text evidence="2">The sequence shown here is derived from an EMBL/GenBank/DDBJ whole genome shotgun (WGS) entry which is preliminary data.</text>
</comment>
<dbReference type="GeneID" id="67009541"/>